<feature type="signal peptide" evidence="2">
    <location>
        <begin position="1"/>
        <end position="22"/>
    </location>
</feature>
<feature type="transmembrane region" description="Helical" evidence="1">
    <location>
        <begin position="95"/>
        <end position="118"/>
    </location>
</feature>
<name>A0A1F5E3I2_9BACT</name>
<proteinExistence type="predicted"/>
<evidence type="ECO:0000256" key="1">
    <source>
        <dbReference type="SAM" id="Phobius"/>
    </source>
</evidence>
<evidence type="ECO:0000256" key="2">
    <source>
        <dbReference type="SAM" id="SignalP"/>
    </source>
</evidence>
<gene>
    <name evidence="3" type="ORF">A2215_02275</name>
</gene>
<dbReference type="Proteomes" id="UP000178583">
    <property type="component" value="Unassembled WGS sequence"/>
</dbReference>
<dbReference type="Pfam" id="PF18895">
    <property type="entry name" value="T4SS_pilin"/>
    <property type="match status" value="1"/>
</dbReference>
<sequence>MLKYFKYILTSIIVLLPSTALAVKTGIGVPTGENDADGKPILKTDFTDYVGYMGAIFSFAMKAGAVLTTLMIIYAGYKYLTSQGNPTALGEAKDIIIGSLSGFAMLLLIYLILTVLQLPPAVVPQGTT</sequence>
<protein>
    <recommendedName>
        <fullName evidence="5">DUF4134 domain-containing protein</fullName>
    </recommendedName>
</protein>
<evidence type="ECO:0000313" key="3">
    <source>
        <dbReference type="EMBL" id="OGD61933.1"/>
    </source>
</evidence>
<dbReference type="AlphaFoldDB" id="A0A1F5E3I2"/>
<evidence type="ECO:0008006" key="5">
    <source>
        <dbReference type="Google" id="ProtNLM"/>
    </source>
</evidence>
<keyword evidence="1" id="KW-0812">Transmembrane</keyword>
<dbReference type="InterPro" id="IPR043993">
    <property type="entry name" value="T4SS_pilin"/>
</dbReference>
<feature type="chain" id="PRO_5009518275" description="DUF4134 domain-containing protein" evidence="2">
    <location>
        <begin position="23"/>
        <end position="128"/>
    </location>
</feature>
<comment type="caution">
    <text evidence="3">The sequence shown here is derived from an EMBL/GenBank/DDBJ whole genome shotgun (WGS) entry which is preliminary data.</text>
</comment>
<keyword evidence="2" id="KW-0732">Signal</keyword>
<feature type="transmembrane region" description="Helical" evidence="1">
    <location>
        <begin position="49"/>
        <end position="74"/>
    </location>
</feature>
<reference evidence="3 4" key="1">
    <citation type="journal article" date="2016" name="Nat. Commun.">
        <title>Thousands of microbial genomes shed light on interconnected biogeochemical processes in an aquifer system.</title>
        <authorList>
            <person name="Anantharaman K."/>
            <person name="Brown C.T."/>
            <person name="Hug L.A."/>
            <person name="Sharon I."/>
            <person name="Castelle C.J."/>
            <person name="Probst A.J."/>
            <person name="Thomas B.C."/>
            <person name="Singh A."/>
            <person name="Wilkins M.J."/>
            <person name="Karaoz U."/>
            <person name="Brodie E.L."/>
            <person name="Williams K.H."/>
            <person name="Hubbard S.S."/>
            <person name="Banfield J.F."/>
        </authorList>
    </citation>
    <scope>NUCLEOTIDE SEQUENCE [LARGE SCALE GENOMIC DNA]</scope>
</reference>
<accession>A0A1F5E3I2</accession>
<organism evidence="3 4">
    <name type="scientific">Candidatus Berkelbacteria bacterium RIFOXYA2_FULL_43_10</name>
    <dbReference type="NCBI Taxonomy" id="1797472"/>
    <lineage>
        <taxon>Bacteria</taxon>
        <taxon>Candidatus Berkelbacteria</taxon>
    </lineage>
</organism>
<dbReference type="EMBL" id="MEZY01000058">
    <property type="protein sequence ID" value="OGD61933.1"/>
    <property type="molecule type" value="Genomic_DNA"/>
</dbReference>
<evidence type="ECO:0000313" key="4">
    <source>
        <dbReference type="Proteomes" id="UP000178583"/>
    </source>
</evidence>
<keyword evidence="1" id="KW-1133">Transmembrane helix</keyword>
<keyword evidence="1" id="KW-0472">Membrane</keyword>